<reference evidence="2 3" key="1">
    <citation type="journal article" date="2014" name="Int. J. Syst. Evol. Microbiol.">
        <title>Rhodoluna lacicola gen. nov., sp. nov., a planktonic freshwater bacterium with stream-lined genome.</title>
        <authorList>
            <person name="Hahn M."/>
            <person name="Schmidt J."/>
            <person name="Taipale S.J."/>
            <person name="Doolittle W.F."/>
            <person name="Koll U."/>
        </authorList>
    </citation>
    <scope>NUCLEOTIDE SEQUENCE [LARGE SCALE GENOMIC DNA]</scope>
    <source>
        <strain evidence="2 3">MWH-Ta8</strain>
    </source>
</reference>
<keyword evidence="1" id="KW-0812">Transmembrane</keyword>
<dbReference type="EMBL" id="CP007490">
    <property type="protein sequence ID" value="AIC48105.1"/>
    <property type="molecule type" value="Genomic_DNA"/>
</dbReference>
<keyword evidence="1" id="KW-1133">Transmembrane helix</keyword>
<keyword evidence="3" id="KW-1185">Reference proteome</keyword>
<dbReference type="HOGENOM" id="CLU_1968848_0_0_11"/>
<accession>A0A060JHC3</accession>
<feature type="transmembrane region" description="Helical" evidence="1">
    <location>
        <begin position="78"/>
        <end position="99"/>
    </location>
</feature>
<evidence type="ECO:0000313" key="2">
    <source>
        <dbReference type="EMBL" id="AIC48105.1"/>
    </source>
</evidence>
<keyword evidence="1" id="KW-0472">Membrane</keyword>
<feature type="transmembrane region" description="Helical" evidence="1">
    <location>
        <begin position="50"/>
        <end position="71"/>
    </location>
</feature>
<evidence type="ECO:0000256" key="1">
    <source>
        <dbReference type="SAM" id="Phobius"/>
    </source>
</evidence>
<dbReference type="OrthoDB" id="5189051at2"/>
<dbReference type="eggNOG" id="ENOG5031UYR">
    <property type="taxonomic scope" value="Bacteria"/>
</dbReference>
<dbReference type="RefSeq" id="WP_051636360.1">
    <property type="nucleotide sequence ID" value="NZ_CP007490.1"/>
</dbReference>
<name>A0A060JHC3_9MICO</name>
<feature type="transmembrane region" description="Helical" evidence="1">
    <location>
        <begin position="20"/>
        <end position="38"/>
    </location>
</feature>
<dbReference type="KEGG" id="rla:Rhola_00013130"/>
<feature type="transmembrane region" description="Helical" evidence="1">
    <location>
        <begin position="105"/>
        <end position="125"/>
    </location>
</feature>
<proteinExistence type="predicted"/>
<gene>
    <name evidence="2" type="ORF">Rhola_00013130</name>
</gene>
<protein>
    <submittedName>
        <fullName evidence="2">Uncharacterized protein</fullName>
    </submittedName>
</protein>
<dbReference type="Proteomes" id="UP000067708">
    <property type="component" value="Chromosome"/>
</dbReference>
<dbReference type="AlphaFoldDB" id="A0A060JHC3"/>
<sequence>MNEKPIQERRIRAVLRAGSIVFGLSALVLIGFPAFFNQLLGLPASAALDWAMRMIGITLVALAGNMLSVSIKGSAESVLFSGRVMLISAAALGVLTLLIPAPLGWFTYLYAAVGFGFSAAYAWALRK</sequence>
<evidence type="ECO:0000313" key="3">
    <source>
        <dbReference type="Proteomes" id="UP000067708"/>
    </source>
</evidence>
<organism evidence="2 3">
    <name type="scientific">Rhodoluna lacicola</name>
    <dbReference type="NCBI Taxonomy" id="529884"/>
    <lineage>
        <taxon>Bacteria</taxon>
        <taxon>Bacillati</taxon>
        <taxon>Actinomycetota</taxon>
        <taxon>Actinomycetes</taxon>
        <taxon>Micrococcales</taxon>
        <taxon>Microbacteriaceae</taxon>
        <taxon>Luna cluster</taxon>
        <taxon>Luna-1 subcluster</taxon>
        <taxon>Rhodoluna</taxon>
    </lineage>
</organism>